<sequence>MEEKAKTLLKEMIRYLLEEKGEEVSFQEDGLLDQWRGLINQRPASAIDPVYLQLEDQFLPIWNQAGRVKVPLSKISLKKENLYLFKGDITNLEVDAIVNAANSKLLGCFIPNHQCIDNWIQTRAGVRMRLELADQMAKQGHAEAIGKVKWTLGYHLPAQKVFHTVGPHVDKLPVSGLRQDLLKKCYLSCLEEADKQRIKTIAFPCLSTGEFHFPKDLAGQIAYRTVRDYLEKNQSSLRVIFNVFTSKDEEIYHRLLEDHVK</sequence>
<dbReference type="PATRIC" id="fig|87541.4.peg.46"/>
<feature type="domain" description="Macro" evidence="1">
    <location>
        <begin position="69"/>
        <end position="260"/>
    </location>
</feature>
<dbReference type="PANTHER" id="PTHR11106:SF27">
    <property type="entry name" value="MACRO DOMAIN-CONTAINING PROTEIN"/>
    <property type="match status" value="1"/>
</dbReference>
<keyword evidence="5" id="KW-1185">Reference proteome</keyword>
<dbReference type="STRING" id="87541.AWM71_04735"/>
<dbReference type="KEGG" id="acg:AWM71_04735"/>
<name>A0A120I8R7_9LACT</name>
<organism evidence="2 4">
    <name type="scientific">Aerococcus christensenii</name>
    <dbReference type="NCBI Taxonomy" id="87541"/>
    <lineage>
        <taxon>Bacteria</taxon>
        <taxon>Bacillati</taxon>
        <taxon>Bacillota</taxon>
        <taxon>Bacilli</taxon>
        <taxon>Lactobacillales</taxon>
        <taxon>Aerococcaceae</taxon>
        <taxon>Aerococcus</taxon>
    </lineage>
</organism>
<dbReference type="Proteomes" id="UP000234775">
    <property type="component" value="Unassembled WGS sequence"/>
</dbReference>
<evidence type="ECO:0000313" key="5">
    <source>
        <dbReference type="Proteomes" id="UP000234775"/>
    </source>
</evidence>
<protein>
    <submittedName>
        <fullName evidence="2">Macro domain protein</fullName>
    </submittedName>
</protein>
<dbReference type="InterPro" id="IPR043472">
    <property type="entry name" value="Macro_dom-like"/>
</dbReference>
<dbReference type="SUPFAM" id="SSF52949">
    <property type="entry name" value="Macro domain-like"/>
    <property type="match status" value="1"/>
</dbReference>
<dbReference type="PROSITE" id="PS51154">
    <property type="entry name" value="MACRO"/>
    <property type="match status" value="1"/>
</dbReference>
<proteinExistence type="predicted"/>
<dbReference type="EMBL" id="PKGZ01000007">
    <property type="protein sequence ID" value="PKY90941.1"/>
    <property type="molecule type" value="Genomic_DNA"/>
</dbReference>
<reference evidence="2 4" key="1">
    <citation type="submission" date="2016-01" db="EMBL/GenBank/DDBJ databases">
        <authorList>
            <person name="Oliw E.H."/>
        </authorList>
    </citation>
    <scope>NUCLEOTIDE SEQUENCE [LARGE SCALE GENOMIC DNA]</scope>
    <source>
        <strain evidence="2 4">KA00635</strain>
    </source>
</reference>
<dbReference type="AlphaFoldDB" id="A0A120I8R7"/>
<evidence type="ECO:0000313" key="2">
    <source>
        <dbReference type="EMBL" id="KXB38294.1"/>
    </source>
</evidence>
<evidence type="ECO:0000259" key="1">
    <source>
        <dbReference type="PROSITE" id="PS51154"/>
    </source>
</evidence>
<dbReference type="RefSeq" id="WP_060776883.1">
    <property type="nucleotide sequence ID" value="NZ_CP014159.1"/>
</dbReference>
<comment type="caution">
    <text evidence="2">The sequence shown here is derived from an EMBL/GenBank/DDBJ whole genome shotgun (WGS) entry which is preliminary data.</text>
</comment>
<reference evidence="3 5" key="2">
    <citation type="submission" date="2017-12" db="EMBL/GenBank/DDBJ databases">
        <title>Phylogenetic diversity of female urinary microbiome.</title>
        <authorList>
            <person name="Thomas-White K."/>
            <person name="Wolfe A.J."/>
        </authorList>
    </citation>
    <scope>NUCLEOTIDE SEQUENCE [LARGE SCALE GENOMIC DNA]</scope>
    <source>
        <strain evidence="3 5">UMB0844</strain>
    </source>
</reference>
<dbReference type="Pfam" id="PF01661">
    <property type="entry name" value="Macro"/>
    <property type="match status" value="1"/>
</dbReference>
<dbReference type="InterPro" id="IPR002589">
    <property type="entry name" value="Macro_dom"/>
</dbReference>
<dbReference type="EMBL" id="LSCQ01000007">
    <property type="protein sequence ID" value="KXB38294.1"/>
    <property type="molecule type" value="Genomic_DNA"/>
</dbReference>
<dbReference type="NCBIfam" id="NF003163">
    <property type="entry name" value="PRK04143.1"/>
    <property type="match status" value="1"/>
</dbReference>
<dbReference type="Proteomes" id="UP000070422">
    <property type="component" value="Unassembled WGS sequence"/>
</dbReference>
<dbReference type="SMART" id="SM00506">
    <property type="entry name" value="A1pp"/>
    <property type="match status" value="1"/>
</dbReference>
<accession>A0A120I8R7</accession>
<gene>
    <name evidence="3" type="ORF">CYJ27_07555</name>
    <name evidence="2" type="ORF">HMPREF3187_00046</name>
</gene>
<dbReference type="OrthoDB" id="6194521at2"/>
<dbReference type="PANTHER" id="PTHR11106">
    <property type="entry name" value="GANGLIOSIDE INDUCED DIFFERENTIATION ASSOCIATED PROTEIN 2-RELATED"/>
    <property type="match status" value="1"/>
</dbReference>
<dbReference type="CDD" id="cd02908">
    <property type="entry name" value="Macro_OAADPr_deacetylase"/>
    <property type="match status" value="1"/>
</dbReference>
<dbReference type="Gene3D" id="3.40.220.10">
    <property type="entry name" value="Leucine Aminopeptidase, subunit E, domain 1"/>
    <property type="match status" value="1"/>
</dbReference>
<evidence type="ECO:0000313" key="3">
    <source>
        <dbReference type="EMBL" id="PKY90941.1"/>
    </source>
</evidence>
<evidence type="ECO:0000313" key="4">
    <source>
        <dbReference type="Proteomes" id="UP000070422"/>
    </source>
</evidence>